<proteinExistence type="predicted"/>
<accession>A0A9W4E159</accession>
<dbReference type="Proteomes" id="UP001153328">
    <property type="component" value="Unassembled WGS sequence"/>
</dbReference>
<gene>
    <name evidence="1" type="ORF">SBRY_10132</name>
</gene>
<name>A0A9W4E159_9ACTN</name>
<evidence type="ECO:0000313" key="2">
    <source>
        <dbReference type="Proteomes" id="UP001153328"/>
    </source>
</evidence>
<comment type="caution">
    <text evidence="1">The sequence shown here is derived from an EMBL/GenBank/DDBJ whole genome shotgun (WGS) entry which is preliminary data.</text>
</comment>
<sequence>MTGITVAYWRCSRTSTPEVRGLRRGFCLSGWDGISHHKTIDRTRGSQIAGRPGKATLTAVR</sequence>
<reference evidence="1" key="1">
    <citation type="submission" date="2021-06" db="EMBL/GenBank/DDBJ databases">
        <authorList>
            <person name="Arsene-Ploetze F."/>
        </authorList>
    </citation>
    <scope>NUCLEOTIDE SEQUENCE</scope>
    <source>
        <strain evidence="1">SBRY1</strain>
    </source>
</reference>
<evidence type="ECO:0000313" key="1">
    <source>
        <dbReference type="EMBL" id="CAG7598107.1"/>
    </source>
</evidence>
<dbReference type="EMBL" id="CAJVAX010000001">
    <property type="protein sequence ID" value="CAG7598107.1"/>
    <property type="molecule type" value="Genomic_DNA"/>
</dbReference>
<organism evidence="1 2">
    <name type="scientific">Actinacidiphila bryophytorum</name>
    <dbReference type="NCBI Taxonomy" id="1436133"/>
    <lineage>
        <taxon>Bacteria</taxon>
        <taxon>Bacillati</taxon>
        <taxon>Actinomycetota</taxon>
        <taxon>Actinomycetes</taxon>
        <taxon>Kitasatosporales</taxon>
        <taxon>Streptomycetaceae</taxon>
        <taxon>Actinacidiphila</taxon>
    </lineage>
</organism>
<dbReference type="AlphaFoldDB" id="A0A9W4E159"/>
<keyword evidence="2" id="KW-1185">Reference proteome</keyword>
<protein>
    <submittedName>
        <fullName evidence="1">Uncharacterized protein</fullName>
    </submittedName>
</protein>